<dbReference type="InterPro" id="IPR058240">
    <property type="entry name" value="rSAM_sf"/>
</dbReference>
<dbReference type="SFLD" id="SFLDS00029">
    <property type="entry name" value="Radical_SAM"/>
    <property type="match status" value="1"/>
</dbReference>
<dbReference type="GO" id="GO:0046872">
    <property type="term" value="F:metal ion binding"/>
    <property type="evidence" value="ECO:0007669"/>
    <property type="project" value="UniProtKB-KW"/>
</dbReference>
<evidence type="ECO:0000256" key="5">
    <source>
        <dbReference type="ARBA" id="ARBA00023004"/>
    </source>
</evidence>
<comment type="cofactor">
    <cofactor evidence="1">
        <name>[4Fe-4S] cluster</name>
        <dbReference type="ChEBI" id="CHEBI:49883"/>
    </cofactor>
</comment>
<dbReference type="EMBL" id="JAEMUK010000007">
    <property type="protein sequence ID" value="MBJ7542578.1"/>
    <property type="molecule type" value="Genomic_DNA"/>
</dbReference>
<evidence type="ECO:0000313" key="8">
    <source>
        <dbReference type="Proteomes" id="UP000623250"/>
    </source>
</evidence>
<keyword evidence="3" id="KW-0949">S-adenosyl-L-methionine</keyword>
<dbReference type="PANTHER" id="PTHR30352">
    <property type="entry name" value="PYRUVATE FORMATE-LYASE-ACTIVATING ENZYME"/>
    <property type="match status" value="1"/>
</dbReference>
<sequence>MTDTLYLSRIHFPVTALGPGNRIGIWFQGCSIRCVGCISADTWAAGRGATTVAEVTDRIAPWLPFADGITITGGEPFEQPDALKSLLRNVKSVFAGDVLVYTGFPFERVKPLLDDAAGLIDALISEPFDISAGQSLPLRGSDNQKLYTFTNRVKKLYGYYELPAGDGPSDLDVMFDDDGTVWFAGIPKRGDFLRLKAALTSQGHFVATSEASWGDASDTKG</sequence>
<dbReference type="InterPro" id="IPR034457">
    <property type="entry name" value="Organic_radical-activating"/>
</dbReference>
<keyword evidence="5" id="KW-0408">Iron</keyword>
<keyword evidence="8" id="KW-1185">Reference proteome</keyword>
<comment type="caution">
    <text evidence="7">The sequence shown here is derived from an EMBL/GenBank/DDBJ whole genome shotgun (WGS) entry which is preliminary data.</text>
</comment>
<dbReference type="Gene3D" id="3.20.20.70">
    <property type="entry name" value="Aldolase class I"/>
    <property type="match status" value="1"/>
</dbReference>
<evidence type="ECO:0000256" key="1">
    <source>
        <dbReference type="ARBA" id="ARBA00001966"/>
    </source>
</evidence>
<proteinExistence type="predicted"/>
<organism evidence="7 8">
    <name type="scientific">Rhodomicrobium udaipurense</name>
    <dbReference type="NCBI Taxonomy" id="1202716"/>
    <lineage>
        <taxon>Bacteria</taxon>
        <taxon>Pseudomonadati</taxon>
        <taxon>Pseudomonadota</taxon>
        <taxon>Alphaproteobacteria</taxon>
        <taxon>Hyphomicrobiales</taxon>
        <taxon>Hyphomicrobiaceae</taxon>
        <taxon>Rhodomicrobium</taxon>
    </lineage>
</organism>
<protein>
    <submittedName>
        <fullName evidence="7">Radical SAM protein</fullName>
    </submittedName>
</protein>
<reference evidence="7 8" key="1">
    <citation type="submission" date="2020-12" db="EMBL/GenBank/DDBJ databases">
        <title>Revised draft genomes of Rhodomicrobium vannielii ATCC 17100 and Rhodomicrobium udaipurense JA643.</title>
        <authorList>
            <person name="Conners E.M."/>
            <person name="Davenport E.J."/>
            <person name="Bose A."/>
        </authorList>
    </citation>
    <scope>NUCLEOTIDE SEQUENCE [LARGE SCALE GENOMIC DNA]</scope>
    <source>
        <strain evidence="7 8">JA643</strain>
    </source>
</reference>
<dbReference type="InterPro" id="IPR013785">
    <property type="entry name" value="Aldolase_TIM"/>
</dbReference>
<keyword evidence="4" id="KW-0479">Metal-binding</keyword>
<dbReference type="Proteomes" id="UP000623250">
    <property type="component" value="Unassembled WGS sequence"/>
</dbReference>
<dbReference type="RefSeq" id="WP_037237610.1">
    <property type="nucleotide sequence ID" value="NZ_JAEMUK010000007.1"/>
</dbReference>
<dbReference type="GO" id="GO:0051539">
    <property type="term" value="F:4 iron, 4 sulfur cluster binding"/>
    <property type="evidence" value="ECO:0007669"/>
    <property type="project" value="UniProtKB-KW"/>
</dbReference>
<dbReference type="AlphaFoldDB" id="A0A8I1KKZ7"/>
<dbReference type="GO" id="GO:0004748">
    <property type="term" value="F:ribonucleoside-diphosphate reductase activity, thioredoxin disulfide as acceptor"/>
    <property type="evidence" value="ECO:0007669"/>
    <property type="project" value="TreeGrafter"/>
</dbReference>
<evidence type="ECO:0000256" key="2">
    <source>
        <dbReference type="ARBA" id="ARBA00022485"/>
    </source>
</evidence>
<dbReference type="InterPro" id="IPR007197">
    <property type="entry name" value="rSAM"/>
</dbReference>
<evidence type="ECO:0000313" key="7">
    <source>
        <dbReference type="EMBL" id="MBJ7542578.1"/>
    </source>
</evidence>
<keyword evidence="2" id="KW-0004">4Fe-4S</keyword>
<name>A0A8I1KKZ7_9HYPH</name>
<keyword evidence="6" id="KW-0411">Iron-sulfur</keyword>
<dbReference type="CDD" id="cd01335">
    <property type="entry name" value="Radical_SAM"/>
    <property type="match status" value="1"/>
</dbReference>
<dbReference type="SUPFAM" id="SSF102114">
    <property type="entry name" value="Radical SAM enzymes"/>
    <property type="match status" value="1"/>
</dbReference>
<dbReference type="Pfam" id="PF13353">
    <property type="entry name" value="Fer4_12"/>
    <property type="match status" value="1"/>
</dbReference>
<accession>A0A8I1KKZ7</accession>
<evidence type="ECO:0000256" key="3">
    <source>
        <dbReference type="ARBA" id="ARBA00022691"/>
    </source>
</evidence>
<dbReference type="PANTHER" id="PTHR30352:SF2">
    <property type="entry name" value="ANAEROBIC RIBONUCLEOSIDE-TRIPHOSPHATE REDUCTASE-ACTIVATING PROTEIN"/>
    <property type="match status" value="1"/>
</dbReference>
<evidence type="ECO:0000256" key="4">
    <source>
        <dbReference type="ARBA" id="ARBA00022723"/>
    </source>
</evidence>
<gene>
    <name evidence="7" type="ORF">JDN41_03300</name>
</gene>
<evidence type="ECO:0000256" key="6">
    <source>
        <dbReference type="ARBA" id="ARBA00023014"/>
    </source>
</evidence>